<organism evidence="2">
    <name type="scientific">viral metagenome</name>
    <dbReference type="NCBI Taxonomy" id="1070528"/>
    <lineage>
        <taxon>unclassified sequences</taxon>
        <taxon>metagenomes</taxon>
        <taxon>organismal metagenomes</taxon>
    </lineage>
</organism>
<accession>A0A6C0EE06</accession>
<evidence type="ECO:0000256" key="1">
    <source>
        <dbReference type="SAM" id="MobiDB-lite"/>
    </source>
</evidence>
<dbReference type="EMBL" id="MN739773">
    <property type="protein sequence ID" value="QHT25575.1"/>
    <property type="molecule type" value="Genomic_DNA"/>
</dbReference>
<dbReference type="AlphaFoldDB" id="A0A6C0EE06"/>
<feature type="compositionally biased region" description="Acidic residues" evidence="1">
    <location>
        <begin position="180"/>
        <end position="192"/>
    </location>
</feature>
<feature type="compositionally biased region" description="Acidic residues" evidence="1">
    <location>
        <begin position="236"/>
        <end position="246"/>
    </location>
</feature>
<feature type="region of interest" description="Disordered" evidence="1">
    <location>
        <begin position="178"/>
        <end position="255"/>
    </location>
</feature>
<name>A0A6C0EE06_9ZZZZ</name>
<sequence>MSNKRRRYDTFDCCLKRLTEEPEPREEWNKEGNYMYMIRIKLRKGCDDSDDLYCYKVGYTEYPFIKRFRQIDSEFDCCGGVDPSYFLLVFMCKVNGKRDEIKFHKKEIRRVAKKYRVYANKKNGGLSKNCYRISANFYDIFKRYVEENHFKYWESKRYTIDNGKRETFDGKHVTKRDLELDSDVSSEEDQDETRDYHESDGDELSEEEDDVIVIGSCSESSITDDSSDTASSGTEFDTECYTSDDESVVKKEDEYEEKKEISNLINFVF</sequence>
<feature type="compositionally biased region" description="Acidic residues" evidence="1">
    <location>
        <begin position="200"/>
        <end position="211"/>
    </location>
</feature>
<reference evidence="2" key="1">
    <citation type="journal article" date="2020" name="Nature">
        <title>Giant virus diversity and host interactions through global metagenomics.</title>
        <authorList>
            <person name="Schulz F."/>
            <person name="Roux S."/>
            <person name="Paez-Espino D."/>
            <person name="Jungbluth S."/>
            <person name="Walsh D.A."/>
            <person name="Denef V.J."/>
            <person name="McMahon K.D."/>
            <person name="Konstantinidis K.T."/>
            <person name="Eloe-Fadrosh E.A."/>
            <person name="Kyrpides N.C."/>
            <person name="Woyke T."/>
        </authorList>
    </citation>
    <scope>NUCLEOTIDE SEQUENCE</scope>
    <source>
        <strain evidence="2">GVMAG-M-3300023179-27</strain>
    </source>
</reference>
<protein>
    <submittedName>
        <fullName evidence="2">Uncharacterized protein</fullName>
    </submittedName>
</protein>
<proteinExistence type="predicted"/>
<evidence type="ECO:0000313" key="2">
    <source>
        <dbReference type="EMBL" id="QHT25575.1"/>
    </source>
</evidence>
<feature type="compositionally biased region" description="Low complexity" evidence="1">
    <location>
        <begin position="216"/>
        <end position="234"/>
    </location>
</feature>